<reference evidence="2" key="1">
    <citation type="submission" date="2013-02" db="EMBL/GenBank/DDBJ databases">
        <authorList>
            <consortium name="The Broad Institute Genome Sequencing Platform"/>
            <person name="Cuomo C."/>
            <person name="Becnel J."/>
            <person name="Sanscrainte N."/>
            <person name="Walker B."/>
            <person name="Young S.K."/>
            <person name="Zeng Q."/>
            <person name="Gargeya S."/>
            <person name="Fitzgerald M."/>
            <person name="Haas B."/>
            <person name="Abouelleil A."/>
            <person name="Alvarado L."/>
            <person name="Arachchi H.M."/>
            <person name="Berlin A.M."/>
            <person name="Chapman S.B."/>
            <person name="Dewar J."/>
            <person name="Goldberg J."/>
            <person name="Griggs A."/>
            <person name="Gujja S."/>
            <person name="Hansen M."/>
            <person name="Howarth C."/>
            <person name="Imamovic A."/>
            <person name="Larimer J."/>
            <person name="McCowan C."/>
            <person name="Murphy C."/>
            <person name="Neiman D."/>
            <person name="Pearson M."/>
            <person name="Priest M."/>
            <person name="Roberts A."/>
            <person name="Saif S."/>
            <person name="Shea T."/>
            <person name="Sisk P."/>
            <person name="Sykes S."/>
            <person name="Wortman J."/>
            <person name="Nusbaum C."/>
            <person name="Birren B."/>
        </authorList>
    </citation>
    <scope>NUCLEOTIDE SEQUENCE [LARGE SCALE GENOMIC DNA]</scope>
    <source>
        <strain evidence="2">PRA339</strain>
    </source>
</reference>
<dbReference type="VEuPathDB" id="MicrosporidiaDB:H312_00838"/>
<gene>
    <name evidence="1" type="ORF">H312_00838</name>
</gene>
<sequence length="49" mass="5985">EVCNFKYISKKLKWAEHTFVKFKSSLKEVCAIYCFRNPILLRVLEELYR</sequence>
<evidence type="ECO:0000313" key="2">
    <source>
        <dbReference type="Proteomes" id="UP000030655"/>
    </source>
</evidence>
<dbReference type="HOGENOM" id="CLU_3147099_0_0_1"/>
<proteinExistence type="predicted"/>
<dbReference type="OrthoDB" id="424490at2759"/>
<dbReference type="AlphaFoldDB" id="A0A059F391"/>
<dbReference type="Proteomes" id="UP000030655">
    <property type="component" value="Unassembled WGS sequence"/>
</dbReference>
<feature type="non-terminal residue" evidence="1">
    <location>
        <position position="1"/>
    </location>
</feature>
<keyword evidence="2" id="KW-1185">Reference proteome</keyword>
<organism evidence="1 2">
    <name type="scientific">Anncaliia algerae PRA339</name>
    <dbReference type="NCBI Taxonomy" id="1288291"/>
    <lineage>
        <taxon>Eukaryota</taxon>
        <taxon>Fungi</taxon>
        <taxon>Fungi incertae sedis</taxon>
        <taxon>Microsporidia</taxon>
        <taxon>Tubulinosematoidea</taxon>
        <taxon>Tubulinosematidae</taxon>
        <taxon>Anncaliia</taxon>
    </lineage>
</organism>
<reference evidence="1 2" key="2">
    <citation type="submission" date="2014-03" db="EMBL/GenBank/DDBJ databases">
        <title>The Genome Sequence of Anncaliia algerae insect isolate PRA339.</title>
        <authorList>
            <consortium name="The Broad Institute Genome Sequencing Platform"/>
            <consortium name="The Broad Institute Genome Sequencing Center for Infectious Disease"/>
            <person name="Cuomo C."/>
            <person name="Becnel J."/>
            <person name="Sanscrainte N."/>
            <person name="Walker B."/>
            <person name="Young S.K."/>
            <person name="Zeng Q."/>
            <person name="Gargeya S."/>
            <person name="Fitzgerald M."/>
            <person name="Haas B."/>
            <person name="Abouelleil A."/>
            <person name="Alvarado L."/>
            <person name="Arachchi H.M."/>
            <person name="Berlin A.M."/>
            <person name="Chapman S.B."/>
            <person name="Dewar J."/>
            <person name="Goldberg J."/>
            <person name="Griggs A."/>
            <person name="Gujja S."/>
            <person name="Hansen M."/>
            <person name="Howarth C."/>
            <person name="Imamovic A."/>
            <person name="Larimer J."/>
            <person name="McCowan C."/>
            <person name="Murphy C."/>
            <person name="Neiman D."/>
            <person name="Pearson M."/>
            <person name="Priest M."/>
            <person name="Roberts A."/>
            <person name="Saif S."/>
            <person name="Shea T."/>
            <person name="Sisk P."/>
            <person name="Sykes S."/>
            <person name="Wortman J."/>
            <person name="Nusbaum C."/>
            <person name="Birren B."/>
        </authorList>
    </citation>
    <scope>NUCLEOTIDE SEQUENCE [LARGE SCALE GENOMIC DNA]</scope>
    <source>
        <strain evidence="1 2">PRA339</strain>
    </source>
</reference>
<dbReference type="EMBL" id="KK365138">
    <property type="protein sequence ID" value="KCZ81660.1"/>
    <property type="molecule type" value="Genomic_DNA"/>
</dbReference>
<evidence type="ECO:0000313" key="1">
    <source>
        <dbReference type="EMBL" id="KCZ81660.1"/>
    </source>
</evidence>
<name>A0A059F391_9MICR</name>
<accession>A0A059F391</accession>
<protein>
    <submittedName>
        <fullName evidence="1">Uncharacterized protein</fullName>
    </submittedName>
</protein>